<accession>A0A1V8MTL0</accession>
<sequence>MVGKNQQVSVERYDAESDYDFEPFDCGIEHLNQFLKSRMHKEADKGLLVPYLCFYLNDEGKKEVIGYFTLSSGSIEKAALTVRPRRDVSYSTVPCILLGRLAVCQSVQGQGLGKFLLGKAILQSLVSSKAIGVYAIALRAEEHNWPFYLQAGFTQSKHHDGKTFFYSLKQAEQYYKTLAKPR</sequence>
<evidence type="ECO:0000256" key="1">
    <source>
        <dbReference type="ARBA" id="ARBA00009342"/>
    </source>
</evidence>
<dbReference type="Gene3D" id="3.40.630.30">
    <property type="match status" value="1"/>
</dbReference>
<dbReference type="GO" id="GO:0016747">
    <property type="term" value="F:acyltransferase activity, transferring groups other than amino-acyl groups"/>
    <property type="evidence" value="ECO:0007669"/>
    <property type="project" value="InterPro"/>
</dbReference>
<evidence type="ECO:0000313" key="11">
    <source>
        <dbReference type="Proteomes" id="UP000263418"/>
    </source>
</evidence>
<feature type="domain" description="N-acetyltransferase" evidence="7">
    <location>
        <begin position="78"/>
        <end position="154"/>
    </location>
</feature>
<proteinExistence type="inferred from homology"/>
<evidence type="ECO:0000256" key="6">
    <source>
        <dbReference type="ARBA" id="ARBA00049880"/>
    </source>
</evidence>
<dbReference type="RefSeq" id="WP_011082196.1">
    <property type="nucleotide sequence ID" value="NZ_AP026553.1"/>
</dbReference>
<dbReference type="Proteomes" id="UP000263418">
    <property type="component" value="Chromosome 2"/>
</dbReference>
<organism evidence="9 10">
    <name type="scientific">Vibrio vulnificus</name>
    <dbReference type="NCBI Taxonomy" id="672"/>
    <lineage>
        <taxon>Bacteria</taxon>
        <taxon>Pseudomonadati</taxon>
        <taxon>Pseudomonadota</taxon>
        <taxon>Gammaproteobacteria</taxon>
        <taxon>Vibrionales</taxon>
        <taxon>Vibrionaceae</taxon>
        <taxon>Vibrio</taxon>
    </lineage>
</organism>
<dbReference type="SUPFAM" id="SSF55729">
    <property type="entry name" value="Acyl-CoA N-acyltransferases (Nat)"/>
    <property type="match status" value="1"/>
</dbReference>
<evidence type="ECO:0000256" key="5">
    <source>
        <dbReference type="ARBA" id="ARBA00023315"/>
    </source>
</evidence>
<dbReference type="Proteomes" id="UP000237466">
    <property type="component" value="Unassembled WGS sequence"/>
</dbReference>
<dbReference type="PANTHER" id="PTHR36449:SF1">
    <property type="entry name" value="ACETYLTRANSFERASE"/>
    <property type="match status" value="1"/>
</dbReference>
<dbReference type="EMBL" id="PDGH01000111">
    <property type="protein sequence ID" value="POB46056.1"/>
    <property type="molecule type" value="Genomic_DNA"/>
</dbReference>
<evidence type="ECO:0000256" key="2">
    <source>
        <dbReference type="ARBA" id="ARBA00022491"/>
    </source>
</evidence>
<evidence type="ECO:0000313" key="10">
    <source>
        <dbReference type="Proteomes" id="UP000237466"/>
    </source>
</evidence>
<evidence type="ECO:0000256" key="4">
    <source>
        <dbReference type="ARBA" id="ARBA00022679"/>
    </source>
</evidence>
<keyword evidence="3" id="KW-1277">Toxin-antitoxin system</keyword>
<comment type="similarity">
    <text evidence="1">Belongs to the acetyltransferase family. GNAT subfamily.</text>
</comment>
<evidence type="ECO:0000256" key="3">
    <source>
        <dbReference type="ARBA" id="ARBA00022649"/>
    </source>
</evidence>
<evidence type="ECO:0000313" key="9">
    <source>
        <dbReference type="EMBL" id="POB46056.1"/>
    </source>
</evidence>
<dbReference type="EMBL" id="CP019291">
    <property type="protein sequence ID" value="AXX61445.1"/>
    <property type="molecule type" value="Genomic_DNA"/>
</dbReference>
<dbReference type="OMA" id="CAEFIEY"/>
<keyword evidence="5" id="KW-0012">Acyltransferase</keyword>
<reference evidence="9 10" key="2">
    <citation type="journal article" date="2018" name="Front. Microbiol.">
        <title>Phylogeny of Vibrio vulnificus from the Analysis of the Core-Genome: Implications for Intra-Species Taxonomy.</title>
        <authorList>
            <person name="Roig F.J."/>
            <person name="Gonzalez-Candelas F."/>
            <person name="Sanjuan E."/>
            <person name="Fouz B."/>
            <person name="Feil E.J."/>
            <person name="Llorens C."/>
            <person name="Baker-Austin C."/>
            <person name="Oliver J.D."/>
            <person name="Danin-Poleg Y."/>
            <person name="Gibas C.J."/>
            <person name="Kashi Y."/>
            <person name="Gulig P.A."/>
            <person name="Morrison S.S."/>
            <person name="Amaro C."/>
        </authorList>
    </citation>
    <scope>NUCLEOTIDE SEQUENCE [LARGE SCALE GENOMIC DNA]</scope>
    <source>
        <strain evidence="9 10">CECT4608</strain>
    </source>
</reference>
<protein>
    <submittedName>
        <fullName evidence="8 9">N-acetyltransferase</fullName>
    </submittedName>
</protein>
<keyword evidence="4 9" id="KW-0808">Transferase</keyword>
<keyword evidence="2" id="KW-0678">Repressor</keyword>
<gene>
    <name evidence="9" type="ORF">CRN52_15365</name>
    <name evidence="8" type="ORF">FORC53_3106</name>
</gene>
<dbReference type="PANTHER" id="PTHR36449">
    <property type="entry name" value="ACETYLTRANSFERASE-RELATED"/>
    <property type="match status" value="1"/>
</dbReference>
<name>A0A1V8MTL0_VIBVL</name>
<evidence type="ECO:0000313" key="8">
    <source>
        <dbReference type="EMBL" id="AXX61445.1"/>
    </source>
</evidence>
<comment type="catalytic activity">
    <reaction evidence="6">
        <text>glycyl-tRNA(Gly) + acetyl-CoA = N-acetylglycyl-tRNA(Gly) + CoA + H(+)</text>
        <dbReference type="Rhea" id="RHEA:81867"/>
        <dbReference type="Rhea" id="RHEA-COMP:9683"/>
        <dbReference type="Rhea" id="RHEA-COMP:19766"/>
        <dbReference type="ChEBI" id="CHEBI:15378"/>
        <dbReference type="ChEBI" id="CHEBI:57287"/>
        <dbReference type="ChEBI" id="CHEBI:57288"/>
        <dbReference type="ChEBI" id="CHEBI:78522"/>
        <dbReference type="ChEBI" id="CHEBI:232036"/>
    </reaction>
</comment>
<dbReference type="AlphaFoldDB" id="A0A1V8MTL0"/>
<dbReference type="InterPro" id="IPR016181">
    <property type="entry name" value="Acyl_CoA_acyltransferase"/>
</dbReference>
<dbReference type="Pfam" id="PF13508">
    <property type="entry name" value="Acetyltransf_7"/>
    <property type="match status" value="1"/>
</dbReference>
<reference evidence="8 11" key="1">
    <citation type="submission" date="2017-01" db="EMBL/GenBank/DDBJ databases">
        <title>Complete Genome Sequence of Vibrio vulnificus FORC_053.</title>
        <authorList>
            <consortium name="Food-borne Pathogen Omics Research Center"/>
            <person name="Chung H.Y."/>
            <person name="Na E.J."/>
            <person name="Song J.S."/>
            <person name="Kim H."/>
            <person name="Lee J.-H."/>
            <person name="Ryu S."/>
            <person name="Choi S.H."/>
        </authorList>
    </citation>
    <scope>NUCLEOTIDE SEQUENCE [LARGE SCALE GENOMIC DNA]</scope>
    <source>
        <strain evidence="8 11">FORC_053</strain>
    </source>
</reference>
<evidence type="ECO:0000259" key="7">
    <source>
        <dbReference type="Pfam" id="PF13508"/>
    </source>
</evidence>
<dbReference type="InterPro" id="IPR000182">
    <property type="entry name" value="GNAT_dom"/>
</dbReference>